<dbReference type="EMBL" id="CP020953">
    <property type="protein sequence ID" value="AWI05321.1"/>
    <property type="molecule type" value="Genomic_DNA"/>
</dbReference>
<evidence type="ECO:0000313" key="4">
    <source>
        <dbReference type="Proteomes" id="UP000244910"/>
    </source>
</evidence>
<dbReference type="RefSeq" id="WP_032076965.1">
    <property type="nucleotide sequence ID" value="NZ_CP020953.1"/>
</dbReference>
<dbReference type="GO" id="GO:0003810">
    <property type="term" value="F:protein-glutamine gamma-glutamyltransferase activity"/>
    <property type="evidence" value="ECO:0007669"/>
    <property type="project" value="InterPro"/>
</dbReference>
<evidence type="ECO:0000313" key="3">
    <source>
        <dbReference type="EMBL" id="AWI05321.1"/>
    </source>
</evidence>
<gene>
    <name evidence="3" type="ORF">B9W14_12675</name>
</gene>
<dbReference type="HAMAP" id="MF_00727">
    <property type="entry name" value="Tgl"/>
    <property type="match status" value="1"/>
</dbReference>
<name>A0A2U8DS65_9CLOT</name>
<dbReference type="AlphaFoldDB" id="A0A2U8DS65"/>
<keyword evidence="2" id="KW-0749">Sporulation</keyword>
<protein>
    <submittedName>
        <fullName evidence="3">Protein-glutamine gamma-glutamyltransferase</fullName>
    </submittedName>
</protein>
<evidence type="ECO:0000256" key="2">
    <source>
        <dbReference type="ARBA" id="ARBA00022969"/>
    </source>
</evidence>
<organism evidence="3 4">
    <name type="scientific">Clostridium drakei</name>
    <dbReference type="NCBI Taxonomy" id="332101"/>
    <lineage>
        <taxon>Bacteria</taxon>
        <taxon>Bacillati</taxon>
        <taxon>Bacillota</taxon>
        <taxon>Clostridia</taxon>
        <taxon>Eubacteriales</taxon>
        <taxon>Clostridiaceae</taxon>
        <taxon>Clostridium</taxon>
    </lineage>
</organism>
<accession>A0A2U8DS65</accession>
<keyword evidence="1 3" id="KW-0808">Transferase</keyword>
<dbReference type="NCBIfam" id="NF002869">
    <property type="entry name" value="PRK03187.1"/>
    <property type="match status" value="1"/>
</dbReference>
<reference evidence="4" key="1">
    <citation type="submission" date="2017-04" db="EMBL/GenBank/DDBJ databases">
        <authorList>
            <person name="Song Y."/>
            <person name="Cho B.-K."/>
        </authorList>
    </citation>
    <scope>NUCLEOTIDE SEQUENCE [LARGE SCALE GENOMIC DNA]</scope>
    <source>
        <strain evidence="4">SL1</strain>
    </source>
</reference>
<keyword evidence="4" id="KW-1185">Reference proteome</keyword>
<sequence>MIKIFDNAVTKDTLMKLYSINSVENRILNKLFSSKKLYIYSSLNELKFQINLQINISNTAKDLYNSNLLFKVFRKSKCNHIYWEHTSEGGFQLKKEAKPSEAIKDIFTNGSKYGTECATAIVIIFYKALLNIFNEKIFNEVFPKIYLFNWHYIDPNLYIEDLRLEEDTIVGDCKYFKNPDVSPLTPEWQGENTIYLGHGNYYGHGLGIKSEDKIIKGLNDHRKIGSKKSSFLLSSVTRMNYKNLYNMYYNYFSKP</sequence>
<dbReference type="InterPro" id="IPR020916">
    <property type="entry name" value="Gln_gamma-glutamylTfrase_bac"/>
</dbReference>
<dbReference type="OrthoDB" id="1845399at2"/>
<dbReference type="Proteomes" id="UP000244910">
    <property type="component" value="Chromosome"/>
</dbReference>
<evidence type="ECO:0000256" key="1">
    <source>
        <dbReference type="ARBA" id="ARBA00022679"/>
    </source>
</evidence>
<proteinExistence type="inferred from homology"/>
<dbReference type="Pfam" id="PF20085">
    <property type="entry name" value="TGL"/>
    <property type="match status" value="1"/>
</dbReference>
<dbReference type="KEGG" id="cdrk:B9W14_12675"/>
<dbReference type="GO" id="GO:0030435">
    <property type="term" value="P:sporulation resulting in formation of a cellular spore"/>
    <property type="evidence" value="ECO:0007669"/>
    <property type="project" value="UniProtKB-KW"/>
</dbReference>